<dbReference type="Proteomes" id="UP000319716">
    <property type="component" value="Unassembled WGS sequence"/>
</dbReference>
<comment type="caution">
    <text evidence="2">The sequence shown here is derived from an EMBL/GenBank/DDBJ whole genome shotgun (WGS) entry which is preliminary data.</text>
</comment>
<dbReference type="EMBL" id="BEXB01000042">
    <property type="protein sequence ID" value="GAY78192.1"/>
    <property type="molecule type" value="Genomic_DNA"/>
</dbReference>
<dbReference type="Pfam" id="PF16069">
    <property type="entry name" value="DUF4811"/>
    <property type="match status" value="1"/>
</dbReference>
<keyword evidence="1" id="KW-0812">Transmembrane</keyword>
<sequence length="194" mass="22031">MNRLILYSLSVGVVLFVVFIFTGGVKKFARYRWLHYGLAAVSLIVFLGSETLLIMNEHNHFGMTTKVETQKVPIYSAAGTAAAQGPFLLLNQAVGKDRLYLYNTSKQGKPKMKHTAITDKSVVKKTDQPAYLAIEKKRRVFKNNRFKMLFAYSGSNDVVVSTRNVFYVPENHQVMSVKEMKKMQKAMQKKQALN</sequence>
<keyword evidence="1" id="KW-1133">Transmembrane helix</keyword>
<proteinExistence type="predicted"/>
<dbReference type="InterPro" id="IPR032083">
    <property type="entry name" value="DUF4811"/>
</dbReference>
<evidence type="ECO:0008006" key="4">
    <source>
        <dbReference type="Google" id="ProtNLM"/>
    </source>
</evidence>
<keyword evidence="1" id="KW-0472">Membrane</keyword>
<name>A0A4Y1ZG90_9BACL</name>
<evidence type="ECO:0000313" key="3">
    <source>
        <dbReference type="Proteomes" id="UP000319716"/>
    </source>
</evidence>
<accession>A0A4Y1ZG90</accession>
<organism evidence="2 3">
    <name type="scientific">Sporolactobacillus inulinus</name>
    <dbReference type="NCBI Taxonomy" id="2078"/>
    <lineage>
        <taxon>Bacteria</taxon>
        <taxon>Bacillati</taxon>
        <taxon>Bacillota</taxon>
        <taxon>Bacilli</taxon>
        <taxon>Bacillales</taxon>
        <taxon>Sporolactobacillaceae</taxon>
        <taxon>Sporolactobacillus</taxon>
    </lineage>
</organism>
<dbReference type="AlphaFoldDB" id="A0A4Y1ZG90"/>
<evidence type="ECO:0000313" key="2">
    <source>
        <dbReference type="EMBL" id="GAY78192.1"/>
    </source>
</evidence>
<protein>
    <recommendedName>
        <fullName evidence="4">DUF4811 domain-containing protein</fullName>
    </recommendedName>
</protein>
<reference evidence="2 3" key="1">
    <citation type="submission" date="2017-11" db="EMBL/GenBank/DDBJ databases">
        <title>Draft Genome Sequence of Sporolactobacillus inulinus NBRC 111894 Isolated from Koso, a Japanese Sugar-Vegetable Fermented Beverage.</title>
        <authorList>
            <person name="Chiou T.Y."/>
            <person name="Oshima K."/>
            <person name="Suda W."/>
            <person name="Hattori M."/>
            <person name="Takahashi T."/>
        </authorList>
    </citation>
    <scope>NUCLEOTIDE SEQUENCE [LARGE SCALE GENOMIC DNA]</scope>
    <source>
        <strain evidence="2 3">NBRC111894</strain>
    </source>
</reference>
<evidence type="ECO:0000256" key="1">
    <source>
        <dbReference type="SAM" id="Phobius"/>
    </source>
</evidence>
<gene>
    <name evidence="2" type="ORF">NBRC111894_3746</name>
</gene>
<feature type="transmembrane region" description="Helical" evidence="1">
    <location>
        <begin position="36"/>
        <end position="55"/>
    </location>
</feature>
<feature type="transmembrane region" description="Helical" evidence="1">
    <location>
        <begin position="6"/>
        <end position="24"/>
    </location>
</feature>